<name>A0A0C2UY91_PARME</name>
<dbReference type="Proteomes" id="UP000031971">
    <property type="component" value="Unassembled WGS sequence"/>
</dbReference>
<dbReference type="GO" id="GO:0046872">
    <property type="term" value="F:metal ion binding"/>
    <property type="evidence" value="ECO:0007669"/>
    <property type="project" value="UniProtKB-KW"/>
</dbReference>
<keyword evidence="3" id="KW-0949">S-adenosyl-L-methionine</keyword>
<dbReference type="SFLD" id="SFLDG01387">
    <property type="entry name" value="BtrN-like_SPASM_domain_contain"/>
    <property type="match status" value="1"/>
</dbReference>
<evidence type="ECO:0000259" key="8">
    <source>
        <dbReference type="Pfam" id="PF13186"/>
    </source>
</evidence>
<sequence>MNQVSARRPVTVTGEDWFEIAKTLEISSESVVQDFLRDNPGFAADLVIPKRVTIETVFGCNARCGMCVIDQPTERPKGTMPLEQFKAIVDKLVPYRDRIEMMDFFALGEPLIDTHLFERIRYVKAKGFRRLAFATNAHLLTAAKRRDLLESGIDTVIFSIDGITKATHESIRERVNFDKVMENVQAVIRERDQGDFKTRFVVRFVRQAKNRHEWEEYKAFWSSRISPDRNDVVTSYDMHTWGGQVANKDDVIGGEQQRDEMVERLPCHHAFDKLTILADGSIPLCSEDILEPAYGFGKIGDQDPIQVFNSERLRAMRRLHLAGRKALLKGCGECTLLYSEPRRGSD</sequence>
<keyword evidence="10" id="KW-1185">Reference proteome</keyword>
<evidence type="ECO:0000256" key="1">
    <source>
        <dbReference type="ARBA" id="ARBA00001966"/>
    </source>
</evidence>
<dbReference type="Pfam" id="PF04055">
    <property type="entry name" value="Radical_SAM"/>
    <property type="match status" value="1"/>
</dbReference>
<evidence type="ECO:0000313" key="9">
    <source>
        <dbReference type="EMBL" id="KIL97771.1"/>
    </source>
</evidence>
<feature type="domain" description="Radical SAM core" evidence="7">
    <location>
        <begin position="55"/>
        <end position="188"/>
    </location>
</feature>
<evidence type="ECO:0000256" key="2">
    <source>
        <dbReference type="ARBA" id="ARBA00022485"/>
    </source>
</evidence>
<evidence type="ECO:0000256" key="6">
    <source>
        <dbReference type="ARBA" id="ARBA00023014"/>
    </source>
</evidence>
<dbReference type="GO" id="GO:0051536">
    <property type="term" value="F:iron-sulfur cluster binding"/>
    <property type="evidence" value="ECO:0007669"/>
    <property type="project" value="UniProtKB-KW"/>
</dbReference>
<dbReference type="EMBL" id="JXSL01000030">
    <property type="protein sequence ID" value="KIL97771.1"/>
    <property type="molecule type" value="Genomic_DNA"/>
</dbReference>
<dbReference type="Pfam" id="PF13186">
    <property type="entry name" value="SPASM"/>
    <property type="match status" value="1"/>
</dbReference>
<keyword evidence="2" id="KW-0004">4Fe-4S</keyword>
<dbReference type="PANTHER" id="PTHR11228">
    <property type="entry name" value="RADICAL SAM DOMAIN PROTEIN"/>
    <property type="match status" value="1"/>
</dbReference>
<dbReference type="InterPro" id="IPR034391">
    <property type="entry name" value="AdoMet-like_SPASM_containing"/>
</dbReference>
<dbReference type="GO" id="GO:0003824">
    <property type="term" value="F:catalytic activity"/>
    <property type="evidence" value="ECO:0007669"/>
    <property type="project" value="InterPro"/>
</dbReference>
<dbReference type="SUPFAM" id="SSF102114">
    <property type="entry name" value="Radical SAM enzymes"/>
    <property type="match status" value="1"/>
</dbReference>
<comment type="cofactor">
    <cofactor evidence="1">
        <name>[4Fe-4S] cluster</name>
        <dbReference type="ChEBI" id="CHEBI:49883"/>
    </cofactor>
</comment>
<evidence type="ECO:0000256" key="4">
    <source>
        <dbReference type="ARBA" id="ARBA00022723"/>
    </source>
</evidence>
<dbReference type="PANTHER" id="PTHR11228:SF7">
    <property type="entry name" value="PQQA PEPTIDE CYCLASE"/>
    <property type="match status" value="1"/>
</dbReference>
<protein>
    <submittedName>
        <fullName evidence="9">Radical SAM</fullName>
    </submittedName>
</protein>
<keyword evidence="5" id="KW-0408">Iron</keyword>
<keyword evidence="6" id="KW-0411">Iron-sulfur</keyword>
<dbReference type="InterPro" id="IPR007197">
    <property type="entry name" value="rSAM"/>
</dbReference>
<dbReference type="Gene3D" id="3.20.20.70">
    <property type="entry name" value="Aldolase class I"/>
    <property type="match status" value="1"/>
</dbReference>
<dbReference type="InterPro" id="IPR050377">
    <property type="entry name" value="Radical_SAM_PqqE_MftC-like"/>
</dbReference>
<comment type="caution">
    <text evidence="9">The sequence shown here is derived from an EMBL/GenBank/DDBJ whole genome shotgun (WGS) entry which is preliminary data.</text>
</comment>
<dbReference type="STRING" id="272627.CCC_00832"/>
<dbReference type="OrthoDB" id="5288924at2"/>
<reference evidence="9 10" key="1">
    <citation type="submission" date="2015-01" db="EMBL/GenBank/DDBJ databases">
        <title>Genome Sequence of Magnetospirillum magnetotacticum Strain MS-1.</title>
        <authorList>
            <person name="Marinov G.K."/>
            <person name="Smalley M.D."/>
            <person name="DeSalvo G."/>
        </authorList>
    </citation>
    <scope>NUCLEOTIDE SEQUENCE [LARGE SCALE GENOMIC DNA]</scope>
    <source>
        <strain evidence="9 10">MS-1</strain>
    </source>
</reference>
<dbReference type="RefSeq" id="WP_009871284.1">
    <property type="nucleotide sequence ID" value="NZ_JXSL01000030.1"/>
</dbReference>
<keyword evidence="4" id="KW-0479">Metal-binding</keyword>
<dbReference type="InterPro" id="IPR058240">
    <property type="entry name" value="rSAM_sf"/>
</dbReference>
<gene>
    <name evidence="9" type="ORF">CCC_00832</name>
</gene>
<evidence type="ECO:0000259" key="7">
    <source>
        <dbReference type="Pfam" id="PF04055"/>
    </source>
</evidence>
<evidence type="ECO:0000256" key="3">
    <source>
        <dbReference type="ARBA" id="ARBA00022691"/>
    </source>
</evidence>
<accession>A0A0C2UY91</accession>
<dbReference type="AlphaFoldDB" id="A0A0C2UY91"/>
<dbReference type="InterPro" id="IPR023885">
    <property type="entry name" value="4Fe4S-binding_SPASM_dom"/>
</dbReference>
<dbReference type="SFLD" id="SFLDG01067">
    <property type="entry name" value="SPASM/twitch_domain_containing"/>
    <property type="match status" value="1"/>
</dbReference>
<proteinExistence type="predicted"/>
<feature type="domain" description="4Fe4S-binding SPASM" evidence="8">
    <location>
        <begin position="267"/>
        <end position="335"/>
    </location>
</feature>
<evidence type="ECO:0000256" key="5">
    <source>
        <dbReference type="ARBA" id="ARBA00023004"/>
    </source>
</evidence>
<dbReference type="InterPro" id="IPR013785">
    <property type="entry name" value="Aldolase_TIM"/>
</dbReference>
<dbReference type="CDD" id="cd01335">
    <property type="entry name" value="Radical_SAM"/>
    <property type="match status" value="1"/>
</dbReference>
<dbReference type="SFLD" id="SFLDS00029">
    <property type="entry name" value="Radical_SAM"/>
    <property type="match status" value="1"/>
</dbReference>
<organism evidence="9 10">
    <name type="scientific">Paramagnetospirillum magnetotacticum MS-1</name>
    <dbReference type="NCBI Taxonomy" id="272627"/>
    <lineage>
        <taxon>Bacteria</taxon>
        <taxon>Pseudomonadati</taxon>
        <taxon>Pseudomonadota</taxon>
        <taxon>Alphaproteobacteria</taxon>
        <taxon>Rhodospirillales</taxon>
        <taxon>Magnetospirillaceae</taxon>
        <taxon>Paramagnetospirillum</taxon>
    </lineage>
</organism>
<evidence type="ECO:0000313" key="10">
    <source>
        <dbReference type="Proteomes" id="UP000031971"/>
    </source>
</evidence>
<dbReference type="CDD" id="cd21109">
    <property type="entry name" value="SPASM"/>
    <property type="match status" value="1"/>
</dbReference>